<dbReference type="Pfam" id="PF13391">
    <property type="entry name" value="HNH_2"/>
    <property type="match status" value="1"/>
</dbReference>
<organism evidence="2 3">
    <name type="scientific">Paenibacillus planticolens</name>
    <dbReference type="NCBI Taxonomy" id="2654976"/>
    <lineage>
        <taxon>Bacteria</taxon>
        <taxon>Bacillati</taxon>
        <taxon>Bacillota</taxon>
        <taxon>Bacilli</taxon>
        <taxon>Bacillales</taxon>
        <taxon>Paenibacillaceae</taxon>
        <taxon>Paenibacillus</taxon>
    </lineage>
</organism>
<dbReference type="InterPro" id="IPR003615">
    <property type="entry name" value="HNH_nuc"/>
</dbReference>
<name>A0ABX1ZHG5_9BACL</name>
<keyword evidence="3" id="KW-1185">Reference proteome</keyword>
<dbReference type="Proteomes" id="UP000618579">
    <property type="component" value="Unassembled WGS sequence"/>
</dbReference>
<comment type="caution">
    <text evidence="2">The sequence shown here is derived from an EMBL/GenBank/DDBJ whole genome shotgun (WGS) entry which is preliminary data.</text>
</comment>
<gene>
    <name evidence="2" type="ORF">GC097_05710</name>
</gene>
<reference evidence="2 3" key="1">
    <citation type="submission" date="2019-10" db="EMBL/GenBank/DDBJ databases">
        <title>Description of Paenibacillus pedi sp. nov.</title>
        <authorList>
            <person name="Carlier A."/>
            <person name="Qi S."/>
        </authorList>
    </citation>
    <scope>NUCLEOTIDE SEQUENCE [LARGE SCALE GENOMIC DNA]</scope>
    <source>
        <strain evidence="2 3">LMG 31457</strain>
    </source>
</reference>
<accession>A0ABX1ZHG5</accession>
<evidence type="ECO:0000259" key="1">
    <source>
        <dbReference type="Pfam" id="PF13391"/>
    </source>
</evidence>
<proteinExistence type="predicted"/>
<protein>
    <recommendedName>
        <fullName evidence="1">HNH nuclease domain-containing protein</fullName>
    </recommendedName>
</protein>
<sequence length="141" mass="16561">MLQRQQMMDFFVDDYVGIQKRRVGHKVFADKVKFNYGYRCAITGISSKDFLVASHIIPWAQRKDTRLDPSNGICLSVLLDKAFDKGYITISVDYKVVISNFCETTIKIILEQYENKMIYYPKDCAPNKDFLKWHNSFVFKH</sequence>
<evidence type="ECO:0000313" key="2">
    <source>
        <dbReference type="EMBL" id="NOU99520.1"/>
    </source>
</evidence>
<evidence type="ECO:0000313" key="3">
    <source>
        <dbReference type="Proteomes" id="UP000618579"/>
    </source>
</evidence>
<feature type="domain" description="HNH nuclease" evidence="1">
    <location>
        <begin position="40"/>
        <end position="90"/>
    </location>
</feature>
<dbReference type="EMBL" id="WHNZ01000013">
    <property type="protein sequence ID" value="NOU99520.1"/>
    <property type="molecule type" value="Genomic_DNA"/>
</dbReference>